<comment type="caution">
    <text evidence="1">The sequence shown here is derived from an EMBL/GenBank/DDBJ whole genome shotgun (WGS) entry which is preliminary data.</text>
</comment>
<evidence type="ECO:0000313" key="2">
    <source>
        <dbReference type="Proteomes" id="UP001153334"/>
    </source>
</evidence>
<evidence type="ECO:0000313" key="1">
    <source>
        <dbReference type="EMBL" id="KAJ8104789.1"/>
    </source>
</evidence>
<sequence>MAKRKSYGGSYGGDGVRTGKKQKTNYVHETPTSEEVYSGRQLGQLLTFEQDLPKARHGIRSFKNVLDSIINNDEKKSEHMQIVLDYLDSTKPREVEDEVPVYLPDIMETWSMASQMNNENVMSDVPASLTGWAFAGLYSRNDNKS</sequence>
<organism evidence="1 2">
    <name type="scientific">Nemania bipapillata</name>
    <dbReference type="NCBI Taxonomy" id="110536"/>
    <lineage>
        <taxon>Eukaryota</taxon>
        <taxon>Fungi</taxon>
        <taxon>Dikarya</taxon>
        <taxon>Ascomycota</taxon>
        <taxon>Pezizomycotina</taxon>
        <taxon>Sordariomycetes</taxon>
        <taxon>Xylariomycetidae</taxon>
        <taxon>Xylariales</taxon>
        <taxon>Xylariaceae</taxon>
        <taxon>Nemania</taxon>
    </lineage>
</organism>
<name>A0ACC2HPT1_9PEZI</name>
<dbReference type="EMBL" id="JAPESX010003522">
    <property type="protein sequence ID" value="KAJ8104789.1"/>
    <property type="molecule type" value="Genomic_DNA"/>
</dbReference>
<protein>
    <submittedName>
        <fullName evidence="1">Uncharacterized protein</fullName>
    </submittedName>
</protein>
<proteinExistence type="predicted"/>
<reference evidence="1" key="1">
    <citation type="submission" date="2022-11" db="EMBL/GenBank/DDBJ databases">
        <title>Genome Sequence of Nemania bipapillata.</title>
        <authorList>
            <person name="Buettner E."/>
        </authorList>
    </citation>
    <scope>NUCLEOTIDE SEQUENCE</scope>
    <source>
        <strain evidence="1">CP14</strain>
    </source>
</reference>
<dbReference type="Proteomes" id="UP001153334">
    <property type="component" value="Unassembled WGS sequence"/>
</dbReference>
<gene>
    <name evidence="1" type="ORF">ONZ43_g7688</name>
</gene>
<keyword evidence="2" id="KW-1185">Reference proteome</keyword>
<accession>A0ACC2HPT1</accession>